<dbReference type="PRINTS" id="PR00046">
    <property type="entry name" value="SIGMA70FCT"/>
</dbReference>
<proteinExistence type="inferred from homology"/>
<dbReference type="InterPro" id="IPR009042">
    <property type="entry name" value="RNA_pol_sigma70_r1_2"/>
</dbReference>
<dbReference type="PROSITE" id="PS00715">
    <property type="entry name" value="SIGMA70_1"/>
    <property type="match status" value="1"/>
</dbReference>
<sequence>MARKTTPTTAQYGPPGLDELIEHARPTGTVTLDEVEELFEDTDDPPSPELLEAVRQLLAANGVEVVEVDDDDETEEVLESLPRVSNAPMQADAVWQYLQDIHDLPLLSGKQEVELAQRIEQGDPEALQQFTLSNLRLVVSIAKRYTGRGLSLIDLIQEGNIGLMRGVKKFDWRLGYKFSTYATWWIRQSIRRAIADKGRTIRLPVHISEQISKLNAAQQHLTQSLGREPTDAELAKELDIEPERVREIRQASRTPSSIDQPLGEDDEASVGDFVMDESDDGPEMLAHNRMLSQAAERAMLDALNARERLVLQMRYGLGGGHIYSLEAIASRLGLTRERVRQIEAKALSKLRQPASSEQLRHFHTA</sequence>
<dbReference type="InterPro" id="IPR036388">
    <property type="entry name" value="WH-like_DNA-bd_sf"/>
</dbReference>
<dbReference type="InterPro" id="IPR014284">
    <property type="entry name" value="RNA_pol_sigma-70_dom"/>
</dbReference>
<reference evidence="8" key="1">
    <citation type="submission" date="2020-02" db="EMBL/GenBank/DDBJ databases">
        <authorList>
            <person name="Meier V. D."/>
        </authorList>
    </citation>
    <scope>NUCLEOTIDE SEQUENCE</scope>
    <source>
        <strain evidence="8">AVDCRST_MAG77</strain>
    </source>
</reference>
<feature type="region of interest" description="Disordered" evidence="6">
    <location>
        <begin position="247"/>
        <end position="267"/>
    </location>
</feature>
<dbReference type="InterPro" id="IPR007127">
    <property type="entry name" value="RNA_pol_sigma_70_r1_1"/>
</dbReference>
<feature type="domain" description="RNA polymerase sigma-70" evidence="7">
    <location>
        <begin position="154"/>
        <end position="167"/>
    </location>
</feature>
<dbReference type="InterPro" id="IPR000943">
    <property type="entry name" value="RNA_pol_sigma70"/>
</dbReference>
<keyword evidence="5" id="KW-0804">Transcription</keyword>
<evidence type="ECO:0000256" key="1">
    <source>
        <dbReference type="ARBA" id="ARBA00007788"/>
    </source>
</evidence>
<evidence type="ECO:0000256" key="3">
    <source>
        <dbReference type="ARBA" id="ARBA00023082"/>
    </source>
</evidence>
<evidence type="ECO:0000256" key="4">
    <source>
        <dbReference type="ARBA" id="ARBA00023125"/>
    </source>
</evidence>
<keyword evidence="3" id="KW-0731">Sigma factor</keyword>
<keyword evidence="4" id="KW-0238">DNA-binding</keyword>
<dbReference type="CDD" id="cd06171">
    <property type="entry name" value="Sigma70_r4"/>
    <property type="match status" value="1"/>
</dbReference>
<dbReference type="PANTHER" id="PTHR30603:SF60">
    <property type="entry name" value="RNA POLYMERASE SIGMA FACTOR RPOD"/>
    <property type="match status" value="1"/>
</dbReference>
<comment type="similarity">
    <text evidence="1">Belongs to the sigma-70 factor family.</text>
</comment>
<dbReference type="InterPro" id="IPR050239">
    <property type="entry name" value="Sigma-70_RNA_pol_init_factors"/>
</dbReference>
<dbReference type="InterPro" id="IPR042189">
    <property type="entry name" value="RNA_pol_sigma_70_r1_1_sf"/>
</dbReference>
<keyword evidence="2" id="KW-0805">Transcription regulation</keyword>
<dbReference type="InterPro" id="IPR007624">
    <property type="entry name" value="RNA_pol_sigma70_r3"/>
</dbReference>
<dbReference type="InterPro" id="IPR013324">
    <property type="entry name" value="RNA_pol_sigma_r3/r4-like"/>
</dbReference>
<evidence type="ECO:0000313" key="8">
    <source>
        <dbReference type="EMBL" id="CAA9243244.1"/>
    </source>
</evidence>
<evidence type="ECO:0000256" key="5">
    <source>
        <dbReference type="ARBA" id="ARBA00023163"/>
    </source>
</evidence>
<dbReference type="Gene3D" id="1.10.601.10">
    <property type="entry name" value="RNA Polymerase Primary Sigma Factor"/>
    <property type="match status" value="1"/>
</dbReference>
<accession>A0A6J4I8F9</accession>
<dbReference type="SUPFAM" id="SSF88946">
    <property type="entry name" value="Sigma2 domain of RNA polymerase sigma factors"/>
    <property type="match status" value="1"/>
</dbReference>
<dbReference type="GO" id="GO:0006352">
    <property type="term" value="P:DNA-templated transcription initiation"/>
    <property type="evidence" value="ECO:0007669"/>
    <property type="project" value="InterPro"/>
</dbReference>
<dbReference type="EMBL" id="CADCTC010000105">
    <property type="protein sequence ID" value="CAA9243244.1"/>
    <property type="molecule type" value="Genomic_DNA"/>
</dbReference>
<gene>
    <name evidence="8" type="ORF">AVDCRST_MAG77-1796</name>
</gene>
<dbReference type="InterPro" id="IPR013325">
    <property type="entry name" value="RNA_pol_sigma_r2"/>
</dbReference>
<dbReference type="GO" id="GO:0016987">
    <property type="term" value="F:sigma factor activity"/>
    <property type="evidence" value="ECO:0007669"/>
    <property type="project" value="UniProtKB-KW"/>
</dbReference>
<dbReference type="Gene3D" id="1.10.220.120">
    <property type="entry name" value="Sigma-70 factor, region 1.1"/>
    <property type="match status" value="1"/>
</dbReference>
<dbReference type="Gene3D" id="1.10.10.10">
    <property type="entry name" value="Winged helix-like DNA-binding domain superfamily/Winged helix DNA-binding domain"/>
    <property type="match status" value="2"/>
</dbReference>
<dbReference type="SUPFAM" id="SSF88659">
    <property type="entry name" value="Sigma3 and sigma4 domains of RNA polymerase sigma factors"/>
    <property type="match status" value="2"/>
</dbReference>
<dbReference type="Pfam" id="PF03979">
    <property type="entry name" value="Sigma70_r1_1"/>
    <property type="match status" value="1"/>
</dbReference>
<dbReference type="InterPro" id="IPR007630">
    <property type="entry name" value="RNA_pol_sigma70_r4"/>
</dbReference>
<dbReference type="AlphaFoldDB" id="A0A6J4I8F9"/>
<evidence type="ECO:0000256" key="6">
    <source>
        <dbReference type="SAM" id="MobiDB-lite"/>
    </source>
</evidence>
<organism evidence="8">
    <name type="scientific">uncultured Chloroflexota bacterium</name>
    <dbReference type="NCBI Taxonomy" id="166587"/>
    <lineage>
        <taxon>Bacteria</taxon>
        <taxon>Bacillati</taxon>
        <taxon>Chloroflexota</taxon>
        <taxon>environmental samples</taxon>
    </lineage>
</organism>
<dbReference type="InterPro" id="IPR007627">
    <property type="entry name" value="RNA_pol_sigma70_r2"/>
</dbReference>
<dbReference type="PANTHER" id="PTHR30603">
    <property type="entry name" value="RNA POLYMERASE SIGMA FACTOR RPO"/>
    <property type="match status" value="1"/>
</dbReference>
<dbReference type="GO" id="GO:0003677">
    <property type="term" value="F:DNA binding"/>
    <property type="evidence" value="ECO:0007669"/>
    <property type="project" value="UniProtKB-KW"/>
</dbReference>
<dbReference type="Pfam" id="PF04545">
    <property type="entry name" value="Sigma70_r4"/>
    <property type="match status" value="1"/>
</dbReference>
<dbReference type="NCBIfam" id="TIGR02937">
    <property type="entry name" value="sigma70-ECF"/>
    <property type="match status" value="1"/>
</dbReference>
<protein>
    <submittedName>
        <fullName evidence="8">RNA polymerase sigma factor RpoD</fullName>
    </submittedName>
</protein>
<dbReference type="Pfam" id="PF04539">
    <property type="entry name" value="Sigma70_r3"/>
    <property type="match status" value="1"/>
</dbReference>
<evidence type="ECO:0000256" key="2">
    <source>
        <dbReference type="ARBA" id="ARBA00023015"/>
    </source>
</evidence>
<evidence type="ECO:0000259" key="7">
    <source>
        <dbReference type="PROSITE" id="PS00715"/>
    </source>
</evidence>
<dbReference type="Pfam" id="PF00140">
    <property type="entry name" value="Sigma70_r1_2"/>
    <property type="match status" value="1"/>
</dbReference>
<dbReference type="Pfam" id="PF04542">
    <property type="entry name" value="Sigma70_r2"/>
    <property type="match status" value="1"/>
</dbReference>
<name>A0A6J4I8F9_9CHLR</name>